<evidence type="ECO:0000313" key="5">
    <source>
        <dbReference type="EMBL" id="ANH80437.1"/>
    </source>
</evidence>
<evidence type="ECO:0000259" key="4">
    <source>
        <dbReference type="Pfam" id="PF04577"/>
    </source>
</evidence>
<dbReference type="PANTHER" id="PTHR20961">
    <property type="entry name" value="GLYCOSYLTRANSFERASE"/>
    <property type="match status" value="1"/>
</dbReference>
<reference evidence="5 6" key="1">
    <citation type="submission" date="2016-05" db="EMBL/GenBank/DDBJ databases">
        <title>Niabella ginsenosidivorans BS26 whole genome sequencing.</title>
        <authorList>
            <person name="Im W.T."/>
            <person name="Siddiqi M.Z."/>
        </authorList>
    </citation>
    <scope>NUCLEOTIDE SEQUENCE [LARGE SCALE GENOMIC DNA]</scope>
    <source>
        <strain evidence="5 6">BS26</strain>
    </source>
</reference>
<dbReference type="KEGG" id="nia:A8C56_05035"/>
<gene>
    <name evidence="5" type="ORF">A8C56_05035</name>
</gene>
<dbReference type="InterPro" id="IPR049625">
    <property type="entry name" value="Glyco_transf_61_cat"/>
</dbReference>
<name>A0A1A9HYH0_9BACT</name>
<evidence type="ECO:0000256" key="1">
    <source>
        <dbReference type="ARBA" id="ARBA00022676"/>
    </source>
</evidence>
<dbReference type="AlphaFoldDB" id="A0A1A9HYH0"/>
<protein>
    <recommendedName>
        <fullName evidence="4">Glycosyltransferase 61 catalytic domain-containing protein</fullName>
    </recommendedName>
</protein>
<keyword evidence="2" id="KW-0808">Transferase</keyword>
<keyword evidence="6" id="KW-1185">Reference proteome</keyword>
<dbReference type="InterPro" id="IPR007657">
    <property type="entry name" value="Glycosyltransferase_61"/>
</dbReference>
<dbReference type="Proteomes" id="UP000077667">
    <property type="component" value="Chromosome"/>
</dbReference>
<dbReference type="OrthoDB" id="1156086at2"/>
<dbReference type="GO" id="GO:0016757">
    <property type="term" value="F:glycosyltransferase activity"/>
    <property type="evidence" value="ECO:0007669"/>
    <property type="project" value="UniProtKB-KW"/>
</dbReference>
<sequence>MSSLKNIAKKIIKKIWGKTSVSHTYWNFRGFSLLTAGETKQLLEPYCIKVVPKSSVDLPEITDENDPRNVIYKANKFTSEEVYVWQHELKNGFISKHGSIVIDHKVLCTDWDHRGFEHQFWKRDKRPSKFTKTVIPLLSHHQDMNSPSVLTGYYDFVLMVAAKLSRIKDTLKEEDIRDIVITYHSFGGHYEKQYLELLGFNPDNYIDSRTYKLSAERVIFGNCGTWKPNVNEILSLKRNIESRLNISDMTPSAGNRVYISRKGRREIENEGELIELLKKFNFMIIEDKGRSVEEQIDIYRNASFIIGPHGASFANVIWCKPGTYLYELFSKSWAPDYFLYLAKINDMQYAAYQDDTHEEITDDLFEALCQDIYVSIPKLKVSLENILGKL</sequence>
<feature type="domain" description="Glycosyltransferase 61 catalytic" evidence="4">
    <location>
        <begin position="203"/>
        <end position="325"/>
    </location>
</feature>
<keyword evidence="1" id="KW-0328">Glycosyltransferase</keyword>
<dbReference type="EMBL" id="CP015772">
    <property type="protein sequence ID" value="ANH80437.1"/>
    <property type="molecule type" value="Genomic_DNA"/>
</dbReference>
<proteinExistence type="predicted"/>
<accession>A0A1A9HYH0</accession>
<evidence type="ECO:0000313" key="6">
    <source>
        <dbReference type="Proteomes" id="UP000077667"/>
    </source>
</evidence>
<dbReference type="RefSeq" id="WP_067752887.1">
    <property type="nucleotide sequence ID" value="NZ_CP015772.1"/>
</dbReference>
<dbReference type="Pfam" id="PF04577">
    <property type="entry name" value="Glyco_transf_61"/>
    <property type="match status" value="1"/>
</dbReference>
<keyword evidence="3" id="KW-0325">Glycoprotein</keyword>
<organism evidence="5 6">
    <name type="scientific">Niabella ginsenosidivorans</name>
    <dbReference type="NCBI Taxonomy" id="1176587"/>
    <lineage>
        <taxon>Bacteria</taxon>
        <taxon>Pseudomonadati</taxon>
        <taxon>Bacteroidota</taxon>
        <taxon>Chitinophagia</taxon>
        <taxon>Chitinophagales</taxon>
        <taxon>Chitinophagaceae</taxon>
        <taxon>Niabella</taxon>
    </lineage>
</organism>
<evidence type="ECO:0000256" key="2">
    <source>
        <dbReference type="ARBA" id="ARBA00022679"/>
    </source>
</evidence>
<evidence type="ECO:0000256" key="3">
    <source>
        <dbReference type="ARBA" id="ARBA00023180"/>
    </source>
</evidence>